<organism evidence="3 4">
    <name type="scientific">Seminavis robusta</name>
    <dbReference type="NCBI Taxonomy" id="568900"/>
    <lineage>
        <taxon>Eukaryota</taxon>
        <taxon>Sar</taxon>
        <taxon>Stramenopiles</taxon>
        <taxon>Ochrophyta</taxon>
        <taxon>Bacillariophyta</taxon>
        <taxon>Bacillariophyceae</taxon>
        <taxon>Bacillariophycidae</taxon>
        <taxon>Naviculales</taxon>
        <taxon>Naviculaceae</taxon>
        <taxon>Seminavis</taxon>
    </lineage>
</organism>
<dbReference type="OrthoDB" id="51689at2759"/>
<feature type="transmembrane region" description="Helical" evidence="2">
    <location>
        <begin position="97"/>
        <end position="116"/>
    </location>
</feature>
<evidence type="ECO:0000256" key="2">
    <source>
        <dbReference type="SAM" id="Phobius"/>
    </source>
</evidence>
<dbReference type="EMBL" id="CAICTM010000209">
    <property type="protein sequence ID" value="CAB9504822.1"/>
    <property type="molecule type" value="Genomic_DNA"/>
</dbReference>
<sequence>MLNRQQVQSFMAFLPDWCRSYAALHMDTIPKLINHLLVLMGFCNFMMFLGSWSTVMLPDMGLNTPLIAFLLCCQNACLWMVFHSTNSVQYYLQPTEFMVGNCLGITIGSALLAMVFSNYFRNISRCDVAQGHPVFEYFCGNPRQKAKLASVSFWSGLVFWLEFLVSILIAMGKQELIQVGSQNTMYEHIDGRFSEYSTQQQPQQHQQQSPQEPQSSAAGFLGTFAGSSFQGSAYSTVPDINTNPAPSVASTGGYHNSGSATNNQQAASPQSSATINNPLGNV</sequence>
<evidence type="ECO:0000256" key="1">
    <source>
        <dbReference type="SAM" id="MobiDB-lite"/>
    </source>
</evidence>
<feature type="transmembrane region" description="Helical" evidence="2">
    <location>
        <begin position="32"/>
        <end position="50"/>
    </location>
</feature>
<keyword evidence="2" id="KW-0472">Membrane</keyword>
<feature type="region of interest" description="Disordered" evidence="1">
    <location>
        <begin position="195"/>
        <end position="217"/>
    </location>
</feature>
<feature type="compositionally biased region" description="Low complexity" evidence="1">
    <location>
        <begin position="199"/>
        <end position="216"/>
    </location>
</feature>
<accession>A0A9N8H9K8</accession>
<protein>
    <submittedName>
        <fullName evidence="3">Uncharacterized protein</fullName>
    </submittedName>
</protein>
<feature type="region of interest" description="Disordered" evidence="1">
    <location>
        <begin position="235"/>
        <end position="282"/>
    </location>
</feature>
<evidence type="ECO:0000313" key="3">
    <source>
        <dbReference type="EMBL" id="CAB9504822.1"/>
    </source>
</evidence>
<keyword evidence="2" id="KW-0812">Transmembrane</keyword>
<name>A0A9N8H9K8_9STRA</name>
<reference evidence="3" key="1">
    <citation type="submission" date="2020-06" db="EMBL/GenBank/DDBJ databases">
        <authorList>
            <consortium name="Plant Systems Biology data submission"/>
        </authorList>
    </citation>
    <scope>NUCLEOTIDE SEQUENCE</scope>
    <source>
        <strain evidence="3">D6</strain>
    </source>
</reference>
<keyword evidence="4" id="KW-1185">Reference proteome</keyword>
<keyword evidence="2" id="KW-1133">Transmembrane helix</keyword>
<comment type="caution">
    <text evidence="3">The sequence shown here is derived from an EMBL/GenBank/DDBJ whole genome shotgun (WGS) entry which is preliminary data.</text>
</comment>
<dbReference type="AlphaFoldDB" id="A0A9N8H9K8"/>
<evidence type="ECO:0000313" key="4">
    <source>
        <dbReference type="Proteomes" id="UP001153069"/>
    </source>
</evidence>
<feature type="transmembrane region" description="Helical" evidence="2">
    <location>
        <begin position="151"/>
        <end position="172"/>
    </location>
</feature>
<gene>
    <name evidence="3" type="ORF">SEMRO_210_G087530.1</name>
</gene>
<dbReference type="Proteomes" id="UP001153069">
    <property type="component" value="Unassembled WGS sequence"/>
</dbReference>
<proteinExistence type="predicted"/>
<feature type="transmembrane region" description="Helical" evidence="2">
    <location>
        <begin position="62"/>
        <end position="82"/>
    </location>
</feature>